<dbReference type="WBParaSite" id="nRc.2.0.1.t00519-RA">
    <property type="protein sequence ID" value="nRc.2.0.1.t00519-RA"/>
    <property type="gene ID" value="nRc.2.0.1.g00519"/>
</dbReference>
<dbReference type="AlphaFoldDB" id="A0A915HGH4"/>
<protein>
    <submittedName>
        <fullName evidence="2">Uncharacterized protein</fullName>
    </submittedName>
</protein>
<name>A0A915HGH4_ROMCU</name>
<sequence length="61" mass="7063">MRLKPFIPRPAKEILATMLTRQQLRTKCNPFNYILSTQFITSGNLTNFTSLPYAFPVSHTF</sequence>
<evidence type="ECO:0000313" key="2">
    <source>
        <dbReference type="WBParaSite" id="nRc.2.0.1.t00519-RA"/>
    </source>
</evidence>
<evidence type="ECO:0000313" key="1">
    <source>
        <dbReference type="Proteomes" id="UP000887565"/>
    </source>
</evidence>
<reference evidence="2" key="1">
    <citation type="submission" date="2022-11" db="UniProtKB">
        <authorList>
            <consortium name="WormBaseParasite"/>
        </authorList>
    </citation>
    <scope>IDENTIFICATION</scope>
</reference>
<accession>A0A915HGH4</accession>
<dbReference type="Proteomes" id="UP000887565">
    <property type="component" value="Unplaced"/>
</dbReference>
<proteinExistence type="predicted"/>
<organism evidence="1 2">
    <name type="scientific">Romanomermis culicivorax</name>
    <name type="common">Nematode worm</name>
    <dbReference type="NCBI Taxonomy" id="13658"/>
    <lineage>
        <taxon>Eukaryota</taxon>
        <taxon>Metazoa</taxon>
        <taxon>Ecdysozoa</taxon>
        <taxon>Nematoda</taxon>
        <taxon>Enoplea</taxon>
        <taxon>Dorylaimia</taxon>
        <taxon>Mermithida</taxon>
        <taxon>Mermithoidea</taxon>
        <taxon>Mermithidae</taxon>
        <taxon>Romanomermis</taxon>
    </lineage>
</organism>
<keyword evidence="1" id="KW-1185">Reference proteome</keyword>